<dbReference type="Gene3D" id="3.20.20.140">
    <property type="entry name" value="Metal-dependent hydrolases"/>
    <property type="match status" value="1"/>
</dbReference>
<accession>A0AAV9XL09</accession>
<reference evidence="3 4" key="1">
    <citation type="submission" date="2019-10" db="EMBL/GenBank/DDBJ databases">
        <authorList>
            <person name="Palmer J.M."/>
        </authorList>
    </citation>
    <scope>NUCLEOTIDE SEQUENCE [LARGE SCALE GENOMIC DNA]</scope>
    <source>
        <strain evidence="3 4">TWF694</strain>
    </source>
</reference>
<dbReference type="InterPro" id="IPR032466">
    <property type="entry name" value="Metal_Hydrolase"/>
</dbReference>
<dbReference type="InterPro" id="IPR006680">
    <property type="entry name" value="Amidohydro-rel"/>
</dbReference>
<protein>
    <recommendedName>
        <fullName evidence="2">Amidohydrolase-related domain-containing protein</fullName>
    </recommendedName>
</protein>
<dbReference type="PANTHER" id="PTHR43569:SF2">
    <property type="entry name" value="AMIDOHYDROLASE-RELATED DOMAIN-CONTAINING PROTEIN"/>
    <property type="match status" value="1"/>
</dbReference>
<sequence length="352" mass="40177">MDSPTLLLDTHIHLWREHEIQNLAWQSPEGPLFGVYDLEKYKSCISPIPPSYGGFIFVETDRKFTDPKDPSEDLTAWEHVLEEYRYLLQLSKNDKQGKQWVKGIVPFAPIHLGYEAMQRYKKQLEAVDTEVYGDEKHSLLVGFRYLVQDKPAGTASAPEFIEGLKFMRDNGLVFDLGIDMNRVGLVQFEEALGALKQVDGLKIVINHLTKPPLGREPDNGGIEKWRSLMEEIAKLDSTMKLSGGFSELPSGLARKNDDLPIDEIISMVLSYAKPIFTIFGPRRIIWGSDWPVCGIGYEQIMGEQKDAWHYWLKISKTIVSKMSQEEDIKGEPEDWEGIWGRNAIRAYNLPGF</sequence>
<comment type="similarity">
    <text evidence="1">Belongs to the metallo-dependent hydrolases superfamily.</text>
</comment>
<proteinExistence type="inferred from homology"/>
<dbReference type="InterPro" id="IPR052350">
    <property type="entry name" value="Metallo-dep_Lactonases"/>
</dbReference>
<feature type="domain" description="Amidohydrolase-related" evidence="2">
    <location>
        <begin position="138"/>
        <end position="349"/>
    </location>
</feature>
<dbReference type="AlphaFoldDB" id="A0AAV9XL09"/>
<name>A0AAV9XL09_9PEZI</name>
<dbReference type="EMBL" id="JAVHJO010000003">
    <property type="protein sequence ID" value="KAK6541904.1"/>
    <property type="molecule type" value="Genomic_DNA"/>
</dbReference>
<evidence type="ECO:0000313" key="4">
    <source>
        <dbReference type="Proteomes" id="UP001365542"/>
    </source>
</evidence>
<keyword evidence="4" id="KW-1185">Reference proteome</keyword>
<dbReference type="PANTHER" id="PTHR43569">
    <property type="entry name" value="AMIDOHYDROLASE"/>
    <property type="match status" value="1"/>
</dbReference>
<dbReference type="GO" id="GO:0016787">
    <property type="term" value="F:hydrolase activity"/>
    <property type="evidence" value="ECO:0007669"/>
    <property type="project" value="InterPro"/>
</dbReference>
<dbReference type="Pfam" id="PF04909">
    <property type="entry name" value="Amidohydro_2"/>
    <property type="match status" value="1"/>
</dbReference>
<gene>
    <name evidence="3" type="ORF">TWF694_007681</name>
</gene>
<comment type="caution">
    <text evidence="3">The sequence shown here is derived from an EMBL/GenBank/DDBJ whole genome shotgun (WGS) entry which is preliminary data.</text>
</comment>
<evidence type="ECO:0000259" key="2">
    <source>
        <dbReference type="Pfam" id="PF04909"/>
    </source>
</evidence>
<organism evidence="3 4">
    <name type="scientific">Orbilia ellipsospora</name>
    <dbReference type="NCBI Taxonomy" id="2528407"/>
    <lineage>
        <taxon>Eukaryota</taxon>
        <taxon>Fungi</taxon>
        <taxon>Dikarya</taxon>
        <taxon>Ascomycota</taxon>
        <taxon>Pezizomycotina</taxon>
        <taxon>Orbiliomycetes</taxon>
        <taxon>Orbiliales</taxon>
        <taxon>Orbiliaceae</taxon>
        <taxon>Orbilia</taxon>
    </lineage>
</organism>
<dbReference type="SUPFAM" id="SSF51556">
    <property type="entry name" value="Metallo-dependent hydrolases"/>
    <property type="match status" value="1"/>
</dbReference>
<evidence type="ECO:0000256" key="1">
    <source>
        <dbReference type="ARBA" id="ARBA00038310"/>
    </source>
</evidence>
<evidence type="ECO:0000313" key="3">
    <source>
        <dbReference type="EMBL" id="KAK6541904.1"/>
    </source>
</evidence>
<dbReference type="Proteomes" id="UP001365542">
    <property type="component" value="Unassembled WGS sequence"/>
</dbReference>